<evidence type="ECO:0000313" key="12">
    <source>
        <dbReference type="Proteomes" id="UP001046870"/>
    </source>
</evidence>
<protein>
    <recommendedName>
        <fullName evidence="10">Ig-like domain-containing protein</fullName>
    </recommendedName>
</protein>
<keyword evidence="12" id="KW-1185">Reference proteome</keyword>
<keyword evidence="7" id="KW-1015">Disulfide bond</keyword>
<evidence type="ECO:0000256" key="7">
    <source>
        <dbReference type="ARBA" id="ARBA00023157"/>
    </source>
</evidence>
<reference evidence="11" key="1">
    <citation type="submission" date="2021-01" db="EMBL/GenBank/DDBJ databases">
        <authorList>
            <person name="Zahm M."/>
            <person name="Roques C."/>
            <person name="Cabau C."/>
            <person name="Klopp C."/>
            <person name="Donnadieu C."/>
            <person name="Jouanno E."/>
            <person name="Lampietro C."/>
            <person name="Louis A."/>
            <person name="Herpin A."/>
            <person name="Echchiki A."/>
            <person name="Berthelot C."/>
            <person name="Parey E."/>
            <person name="Roest-Crollius H."/>
            <person name="Braasch I."/>
            <person name="Postlethwait J."/>
            <person name="Bobe J."/>
            <person name="Montfort J."/>
            <person name="Bouchez O."/>
            <person name="Begum T."/>
            <person name="Mejri S."/>
            <person name="Adams A."/>
            <person name="Chen W.-J."/>
            <person name="Guiguen Y."/>
        </authorList>
    </citation>
    <scope>NUCLEOTIDE SEQUENCE</scope>
    <source>
        <strain evidence="11">YG-15Mar2019-1</strain>
        <tissue evidence="11">Brain</tissue>
    </source>
</reference>
<dbReference type="InterPro" id="IPR003599">
    <property type="entry name" value="Ig_sub"/>
</dbReference>
<feature type="signal peptide" evidence="9">
    <location>
        <begin position="1"/>
        <end position="19"/>
    </location>
</feature>
<keyword evidence="6" id="KW-0472">Membrane</keyword>
<evidence type="ECO:0000256" key="4">
    <source>
        <dbReference type="ARBA" id="ARBA00022737"/>
    </source>
</evidence>
<gene>
    <name evidence="11" type="ORF">MATL_G00178820</name>
</gene>
<dbReference type="InterPro" id="IPR013106">
    <property type="entry name" value="Ig_V-set"/>
</dbReference>
<dbReference type="Gene3D" id="2.60.40.10">
    <property type="entry name" value="Immunoglobulins"/>
    <property type="match status" value="2"/>
</dbReference>
<evidence type="ECO:0000259" key="10">
    <source>
        <dbReference type="PROSITE" id="PS50835"/>
    </source>
</evidence>
<dbReference type="FunFam" id="2.60.40.10:FF:000191">
    <property type="entry name" value="Immunoglobulin superfamily member 3"/>
    <property type="match status" value="1"/>
</dbReference>
<evidence type="ECO:0000256" key="3">
    <source>
        <dbReference type="ARBA" id="ARBA00022729"/>
    </source>
</evidence>
<dbReference type="Proteomes" id="UP001046870">
    <property type="component" value="Chromosome 15"/>
</dbReference>
<dbReference type="AlphaFoldDB" id="A0A9D3T0G6"/>
<accession>A0A9D3T0G6</accession>
<sequence>MGGMFALTLLLSVWGPRSAQRAVQTQRGPLVRALGSHATLSCRVSGYQGPPRQDFRWSVYRPGAPRVELRIVSTEDPGATYALYHQRVRSGEIYVERTGPDSARLHITSLQPQDRGVYECYTPSTDTMHWGKYSDTVNLTVVPSTLQVTLSSPLTPRAAKERPGELGPLSCQVSTLTPHHTHVSVSWHLERQGGGDTVDIASLSWDFLLLAGPSFQDRLRVVKSDPSTYQLTLSPLHPSDQGEVYCQATEWIQDPDQTWYPLAMRQSNRVTLNRSTVLTEAPVTGELSTLQEDSEAIGRKPLLSSSMKAIPVCSHVESPKACCSQVSLLMLASLLMLR</sequence>
<feature type="chain" id="PRO_5039568801" description="Ig-like domain-containing protein" evidence="9">
    <location>
        <begin position="20"/>
        <end position="338"/>
    </location>
</feature>
<evidence type="ECO:0000313" key="11">
    <source>
        <dbReference type="EMBL" id="KAG7463639.1"/>
    </source>
</evidence>
<name>A0A9D3T0G6_MEGAT</name>
<evidence type="ECO:0000256" key="2">
    <source>
        <dbReference type="ARBA" id="ARBA00022692"/>
    </source>
</evidence>
<evidence type="ECO:0000256" key="9">
    <source>
        <dbReference type="SAM" id="SignalP"/>
    </source>
</evidence>
<dbReference type="InterPro" id="IPR007110">
    <property type="entry name" value="Ig-like_dom"/>
</dbReference>
<evidence type="ECO:0000256" key="8">
    <source>
        <dbReference type="ARBA" id="ARBA00023319"/>
    </source>
</evidence>
<dbReference type="InterPro" id="IPR013783">
    <property type="entry name" value="Ig-like_fold"/>
</dbReference>
<proteinExistence type="predicted"/>
<feature type="domain" description="Ig-like" evidence="10">
    <location>
        <begin position="16"/>
        <end position="140"/>
    </location>
</feature>
<dbReference type="Pfam" id="PF07686">
    <property type="entry name" value="V-set"/>
    <property type="match status" value="1"/>
</dbReference>
<dbReference type="SMART" id="SM00409">
    <property type="entry name" value="IG"/>
    <property type="match status" value="2"/>
</dbReference>
<dbReference type="OrthoDB" id="9949420at2759"/>
<keyword evidence="5" id="KW-1133">Transmembrane helix</keyword>
<keyword evidence="8" id="KW-0393">Immunoglobulin domain</keyword>
<keyword evidence="3 9" id="KW-0732">Signal</keyword>
<dbReference type="GO" id="GO:0016020">
    <property type="term" value="C:membrane"/>
    <property type="evidence" value="ECO:0007669"/>
    <property type="project" value="UniProtKB-SubCell"/>
</dbReference>
<keyword evidence="4" id="KW-0677">Repeat</keyword>
<dbReference type="EMBL" id="JAFDVH010000015">
    <property type="protein sequence ID" value="KAG7463639.1"/>
    <property type="molecule type" value="Genomic_DNA"/>
</dbReference>
<dbReference type="InterPro" id="IPR051102">
    <property type="entry name" value="IgSF_V-set/TM_domain"/>
</dbReference>
<comment type="caution">
    <text evidence="11">The sequence shown here is derived from an EMBL/GenBank/DDBJ whole genome shotgun (WGS) entry which is preliminary data.</text>
</comment>
<evidence type="ECO:0000256" key="1">
    <source>
        <dbReference type="ARBA" id="ARBA00004167"/>
    </source>
</evidence>
<organism evidence="11 12">
    <name type="scientific">Megalops atlanticus</name>
    <name type="common">Tarpon</name>
    <name type="synonym">Clupea gigantea</name>
    <dbReference type="NCBI Taxonomy" id="7932"/>
    <lineage>
        <taxon>Eukaryota</taxon>
        <taxon>Metazoa</taxon>
        <taxon>Chordata</taxon>
        <taxon>Craniata</taxon>
        <taxon>Vertebrata</taxon>
        <taxon>Euteleostomi</taxon>
        <taxon>Actinopterygii</taxon>
        <taxon>Neopterygii</taxon>
        <taxon>Teleostei</taxon>
        <taxon>Elopiformes</taxon>
        <taxon>Megalopidae</taxon>
        <taxon>Megalops</taxon>
    </lineage>
</organism>
<dbReference type="PANTHER" id="PTHR12207">
    <property type="entry name" value="V-SET AND TRANSMEMBRANE DOMAIN-CONTAINING PROTEIN"/>
    <property type="match status" value="1"/>
</dbReference>
<dbReference type="SUPFAM" id="SSF48726">
    <property type="entry name" value="Immunoglobulin"/>
    <property type="match status" value="2"/>
</dbReference>
<dbReference type="SMART" id="SM00406">
    <property type="entry name" value="IGv"/>
    <property type="match status" value="2"/>
</dbReference>
<dbReference type="PROSITE" id="PS50835">
    <property type="entry name" value="IG_LIKE"/>
    <property type="match status" value="2"/>
</dbReference>
<evidence type="ECO:0000256" key="5">
    <source>
        <dbReference type="ARBA" id="ARBA00022989"/>
    </source>
</evidence>
<dbReference type="InterPro" id="IPR036179">
    <property type="entry name" value="Ig-like_dom_sf"/>
</dbReference>
<keyword evidence="2" id="KW-0812">Transmembrane</keyword>
<evidence type="ECO:0000256" key="6">
    <source>
        <dbReference type="ARBA" id="ARBA00023136"/>
    </source>
</evidence>
<comment type="subcellular location">
    <subcellularLocation>
        <location evidence="1">Membrane</location>
        <topology evidence="1">Single-pass membrane protein</topology>
    </subcellularLocation>
</comment>
<feature type="domain" description="Ig-like" evidence="10">
    <location>
        <begin position="143"/>
        <end position="271"/>
    </location>
</feature>